<proteinExistence type="predicted"/>
<evidence type="ECO:0000259" key="1">
    <source>
        <dbReference type="Pfam" id="PF12937"/>
    </source>
</evidence>
<organism evidence="2 3">
    <name type="scientific">Extremus antarcticus</name>
    <dbReference type="NCBI Taxonomy" id="702011"/>
    <lineage>
        <taxon>Eukaryota</taxon>
        <taxon>Fungi</taxon>
        <taxon>Dikarya</taxon>
        <taxon>Ascomycota</taxon>
        <taxon>Pezizomycotina</taxon>
        <taxon>Dothideomycetes</taxon>
        <taxon>Dothideomycetidae</taxon>
        <taxon>Mycosphaerellales</taxon>
        <taxon>Extremaceae</taxon>
        <taxon>Extremus</taxon>
    </lineage>
</organism>
<feature type="domain" description="F-box" evidence="1">
    <location>
        <begin position="14"/>
        <end position="57"/>
    </location>
</feature>
<dbReference type="EMBL" id="JAWDJX010000023">
    <property type="protein sequence ID" value="KAK3051968.1"/>
    <property type="molecule type" value="Genomic_DNA"/>
</dbReference>
<dbReference type="AlphaFoldDB" id="A0AAJ0DL43"/>
<evidence type="ECO:0000313" key="3">
    <source>
        <dbReference type="Proteomes" id="UP001271007"/>
    </source>
</evidence>
<dbReference type="InterPro" id="IPR001810">
    <property type="entry name" value="F-box_dom"/>
</dbReference>
<accession>A0AAJ0DL43</accession>
<protein>
    <recommendedName>
        <fullName evidence="1">F-box domain-containing protein</fullName>
    </recommendedName>
</protein>
<dbReference type="Proteomes" id="UP001271007">
    <property type="component" value="Unassembled WGS sequence"/>
</dbReference>
<comment type="caution">
    <text evidence="2">The sequence shown here is derived from an EMBL/GenBank/DDBJ whole genome shotgun (WGS) entry which is preliminary data.</text>
</comment>
<keyword evidence="3" id="KW-1185">Reference proteome</keyword>
<dbReference type="Pfam" id="PF12937">
    <property type="entry name" value="F-box-like"/>
    <property type="match status" value="1"/>
</dbReference>
<dbReference type="InterPro" id="IPR036047">
    <property type="entry name" value="F-box-like_dom_sf"/>
</dbReference>
<dbReference type="SUPFAM" id="SSF81383">
    <property type="entry name" value="F-box domain"/>
    <property type="match status" value="1"/>
</dbReference>
<reference evidence="2" key="1">
    <citation type="submission" date="2023-04" db="EMBL/GenBank/DDBJ databases">
        <title>Black Yeasts Isolated from many extreme environments.</title>
        <authorList>
            <person name="Coleine C."/>
            <person name="Stajich J.E."/>
            <person name="Selbmann L."/>
        </authorList>
    </citation>
    <scope>NUCLEOTIDE SEQUENCE</scope>
    <source>
        <strain evidence="2">CCFEE 5312</strain>
    </source>
</reference>
<gene>
    <name evidence="2" type="ORF">LTR09_006922</name>
</gene>
<name>A0AAJ0DL43_9PEZI</name>
<evidence type="ECO:0000313" key="2">
    <source>
        <dbReference type="EMBL" id="KAK3051968.1"/>
    </source>
</evidence>
<sequence>MLRERTQTGVPVPILPPELLSHIFSFVDSRSTLSHISRCSRLFYDEATPFLYRRLVFMRRPALADYVRHLSIGPRFDDCVFDEVIPEELPPEVKAIVDHPDRRLSKDEKTVWLDGYAEGSDDAAVGVLLCLLPRLRSLDLEPGSSVPSVLHVLSSSSPQSFRELQDICWFGTEDLSQTTEKVMFTLPAARRAFFHYAESQPDGVSVLHDLPSRSSSIEQIELRRSRLNDHDMSDILRVPRSLTSFIYDMAEANLLEETSSVGTIRQGLDLHKASLETLCLASDDESSSTRSTKAC</sequence>